<keyword evidence="2" id="KW-1185">Reference proteome</keyword>
<sequence>MVLVSYFLLLSLIDRFGGSHRNVSDATRMFRSYATDEAEYRR</sequence>
<dbReference type="RefSeq" id="WP_262875799.1">
    <property type="nucleotide sequence ID" value="NZ_CP092427.2"/>
</dbReference>
<proteinExistence type="predicted"/>
<reference evidence="1" key="1">
    <citation type="submission" date="2022-08" db="EMBL/GenBank/DDBJ databases">
        <title>Whole genome sequencing of non-tuberculosis mycobacteria type-strains.</title>
        <authorList>
            <person name="Igarashi Y."/>
            <person name="Osugi A."/>
            <person name="Mitarai S."/>
        </authorList>
    </citation>
    <scope>NUCLEOTIDE SEQUENCE</scope>
    <source>
        <strain evidence="1">JCM 16372</strain>
    </source>
</reference>
<dbReference type="Proteomes" id="UP001055159">
    <property type="component" value="Chromosome"/>
</dbReference>
<organism evidence="1 2">
    <name type="scientific">Mycolicibacterium rufum</name>
    <dbReference type="NCBI Taxonomy" id="318424"/>
    <lineage>
        <taxon>Bacteria</taxon>
        <taxon>Bacillati</taxon>
        <taxon>Actinomycetota</taxon>
        <taxon>Actinomycetes</taxon>
        <taxon>Mycobacteriales</taxon>
        <taxon>Mycobacteriaceae</taxon>
        <taxon>Mycolicibacterium</taxon>
    </lineage>
</organism>
<gene>
    <name evidence="1" type="ORF">MJO55_29060</name>
</gene>
<evidence type="ECO:0000313" key="1">
    <source>
        <dbReference type="EMBL" id="UVY95901.1"/>
    </source>
</evidence>
<protein>
    <submittedName>
        <fullName evidence="1">Uncharacterized protein</fullName>
    </submittedName>
</protein>
<evidence type="ECO:0000313" key="2">
    <source>
        <dbReference type="Proteomes" id="UP001055159"/>
    </source>
</evidence>
<dbReference type="EMBL" id="CP092427">
    <property type="protein sequence ID" value="UVY95901.1"/>
    <property type="molecule type" value="Genomic_DNA"/>
</dbReference>
<name>A0ABY5TSS0_9MYCO</name>
<accession>A0ABY5TSS0</accession>